<gene>
    <name evidence="9" type="ORF">LAFE_0C12530G</name>
</gene>
<feature type="compositionally biased region" description="Basic and acidic residues" evidence="6">
    <location>
        <begin position="108"/>
        <end position="121"/>
    </location>
</feature>
<keyword evidence="2 7" id="KW-0812">Transmembrane</keyword>
<dbReference type="OMA" id="WRLIFIQ"/>
<sequence>MESNSSGAFGIGRSLVSDYMAKKYDKTLESILANDLKGDRKKVSNRELIHGVASSLLEATIERVKASKETDRLSIDEDFEQYMLASRSESSDSFWKDENFRQDYELSVDAEHGDSVPEKKSKPASSKPKRTGDHFIDILLDKMISRILPEDFPEREQFSQRVGDPTRRKSQKLSATVFAANLKILTTKLGGVFEFQDSVVRVITWRNPSATVTMLIFLTIICFNPMYVVIIPLLYVLYGLMTPGYIHRHPMRRSAYLSRRTYGKSLIESLASGGKKTEWHSSDSIQEYEYNTDMKQYDINRAHHIKQSMEFVVNLRDLQNSMSAIVKLSDNIEKFIYGTAGFKDEHRSTALFLAGLLSLLFLWLVAPFINWSLVSSMGLWIIMIATHPKVRPKLSRIIKKEQLDNSKKALLKTERYDIILDEPPETKTAEIFEIYKQGITPKIWHFYTYSTSVFDQSDSFRKAQIPPPGVDDLKLISPPTTYSFENNEQWKIDYDVESWATERGLDLTIEGEFLVDDLFKRRRLIRKVMRYANPARKPSYR</sequence>
<dbReference type="EMBL" id="LT598485">
    <property type="protein sequence ID" value="SCW00811.1"/>
    <property type="molecule type" value="Genomic_DNA"/>
</dbReference>
<evidence type="ECO:0000256" key="7">
    <source>
        <dbReference type="SAM" id="Phobius"/>
    </source>
</evidence>
<feature type="region of interest" description="Disordered" evidence="6">
    <location>
        <begin position="108"/>
        <end position="131"/>
    </location>
</feature>
<dbReference type="Proteomes" id="UP000190831">
    <property type="component" value="Chromosome C"/>
</dbReference>
<evidence type="ECO:0000313" key="10">
    <source>
        <dbReference type="Proteomes" id="UP000190831"/>
    </source>
</evidence>
<keyword evidence="10" id="KW-1185">Reference proteome</keyword>
<dbReference type="Pfam" id="PF06398">
    <property type="entry name" value="Pex24p"/>
    <property type="match status" value="1"/>
</dbReference>
<evidence type="ECO:0000256" key="2">
    <source>
        <dbReference type="ARBA" id="ARBA00022692"/>
    </source>
</evidence>
<keyword evidence="4 7" id="KW-0472">Membrane</keyword>
<evidence type="ECO:0000256" key="4">
    <source>
        <dbReference type="ARBA" id="ARBA00023136"/>
    </source>
</evidence>
<evidence type="ECO:0000259" key="8">
    <source>
        <dbReference type="Pfam" id="PF06398"/>
    </source>
</evidence>
<dbReference type="PANTHER" id="PTHR28304">
    <property type="entry name" value="PEROXISOMAL MEMBRANE PROTEIN PEX29"/>
    <property type="match status" value="1"/>
</dbReference>
<evidence type="ECO:0000256" key="6">
    <source>
        <dbReference type="SAM" id="MobiDB-lite"/>
    </source>
</evidence>
<feature type="transmembrane region" description="Helical" evidence="7">
    <location>
        <begin position="349"/>
        <end position="366"/>
    </location>
</feature>
<evidence type="ECO:0000256" key="1">
    <source>
        <dbReference type="ARBA" id="ARBA00004585"/>
    </source>
</evidence>
<accession>A0A1G4MAF8</accession>
<keyword evidence="3 7" id="KW-1133">Transmembrane helix</keyword>
<proteinExistence type="predicted"/>
<feature type="transmembrane region" description="Helical" evidence="7">
    <location>
        <begin position="214"/>
        <end position="238"/>
    </location>
</feature>
<comment type="subcellular location">
    <subcellularLocation>
        <location evidence="1">Peroxisome membrane</location>
        <topology evidence="1">Multi-pass membrane protein</topology>
    </subcellularLocation>
</comment>
<evidence type="ECO:0000256" key="5">
    <source>
        <dbReference type="ARBA" id="ARBA00023140"/>
    </source>
</evidence>
<protein>
    <submittedName>
        <fullName evidence="9">LAFE_0C12530g1_1</fullName>
    </submittedName>
</protein>
<name>A0A1G4MAF8_LACFM</name>
<reference evidence="9 10" key="1">
    <citation type="submission" date="2016-03" db="EMBL/GenBank/DDBJ databases">
        <authorList>
            <person name="Devillers H."/>
        </authorList>
    </citation>
    <scope>NUCLEOTIDE SEQUENCE [LARGE SCALE GENOMIC DNA]</scope>
    <source>
        <strain evidence="9">CBS 6772</strain>
    </source>
</reference>
<dbReference type="GO" id="GO:0007031">
    <property type="term" value="P:peroxisome organization"/>
    <property type="evidence" value="ECO:0007669"/>
    <property type="project" value="TreeGrafter"/>
</dbReference>
<feature type="domain" description="TECPR1-like DysF" evidence="8">
    <location>
        <begin position="173"/>
        <end position="526"/>
    </location>
</feature>
<keyword evidence="5" id="KW-0576">Peroxisome</keyword>
<dbReference type="InterPro" id="IPR010482">
    <property type="entry name" value="TECPR1-like_DysF"/>
</dbReference>
<evidence type="ECO:0000313" key="9">
    <source>
        <dbReference type="EMBL" id="SCW00811.1"/>
    </source>
</evidence>
<organism evidence="9 10">
    <name type="scientific">Lachancea fermentati</name>
    <name type="common">Zygosaccharomyces fermentati</name>
    <dbReference type="NCBI Taxonomy" id="4955"/>
    <lineage>
        <taxon>Eukaryota</taxon>
        <taxon>Fungi</taxon>
        <taxon>Dikarya</taxon>
        <taxon>Ascomycota</taxon>
        <taxon>Saccharomycotina</taxon>
        <taxon>Saccharomycetes</taxon>
        <taxon>Saccharomycetales</taxon>
        <taxon>Saccharomycetaceae</taxon>
        <taxon>Lachancea</taxon>
    </lineage>
</organism>
<dbReference type="OrthoDB" id="74314at2759"/>
<evidence type="ECO:0000256" key="3">
    <source>
        <dbReference type="ARBA" id="ARBA00022989"/>
    </source>
</evidence>
<dbReference type="STRING" id="4955.A0A1G4MAF8"/>
<dbReference type="InterPro" id="IPR052816">
    <property type="entry name" value="Peroxisomal_Membrane_PEX28-32"/>
</dbReference>
<dbReference type="AlphaFoldDB" id="A0A1G4MAF8"/>
<dbReference type="PANTHER" id="PTHR28304:SF1">
    <property type="entry name" value="PEROXISOMAL MEMBRANE PROTEIN PEX28"/>
    <property type="match status" value="1"/>
</dbReference>
<dbReference type="GO" id="GO:0005778">
    <property type="term" value="C:peroxisomal membrane"/>
    <property type="evidence" value="ECO:0007669"/>
    <property type="project" value="UniProtKB-SubCell"/>
</dbReference>